<keyword evidence="5 22" id="KW-0812">Transmembrane</keyword>
<sequence>MRNQIDLLATVTVLGVLEQAYFTLQVIYARRKYKISPPATTGPPEFERIFRAQVNCSEYFPIFISLLWVAGIFFHQGVAAVCGLLYLYTRFKYFQGYAVAAQERLVPSRDCGHPKPTRGGWVQDVSPGAGLLPAGGTGGWFASPPSPPLLAPPAFPQQSLGGGWGGHQALTTMFCAPHWWAVSDGVFSRSRLGPLYASSRLLWLLVGLAVVGLLAHFLLSGSSTWTAALAQPLQLLSGW</sequence>
<dbReference type="GO" id="GO:0019370">
    <property type="term" value="P:leukotriene biosynthetic process"/>
    <property type="evidence" value="ECO:0007669"/>
    <property type="project" value="UniProtKB-KW"/>
</dbReference>
<dbReference type="GO" id="GO:0008047">
    <property type="term" value="F:enzyme activator activity"/>
    <property type="evidence" value="ECO:0007669"/>
    <property type="project" value="InterPro"/>
</dbReference>
<evidence type="ECO:0000256" key="8">
    <source>
        <dbReference type="ARBA" id="ARBA00022989"/>
    </source>
</evidence>
<dbReference type="FunFam" id="1.20.120.550:FF:000003">
    <property type="entry name" value="Leukotriene C4 synthase"/>
    <property type="match status" value="1"/>
</dbReference>
<evidence type="ECO:0000256" key="19">
    <source>
        <dbReference type="ARBA" id="ARBA00045217"/>
    </source>
</evidence>
<keyword evidence="8 22" id="KW-1133">Transmembrane helix</keyword>
<dbReference type="Proteomes" id="UP000694419">
    <property type="component" value="Unplaced"/>
</dbReference>
<dbReference type="InterPro" id="IPR050997">
    <property type="entry name" value="MAPEG"/>
</dbReference>
<keyword evidence="24" id="KW-1185">Reference proteome</keyword>
<dbReference type="EC" id="4.4.1.20" evidence="15"/>
<comment type="function">
    <text evidence="19">Catalyzes the conjugation of leukotriene A4 with reduced glutathione (GSH) to form leukotriene C4 with high specificity. Can also catalyze the transfer of a glutathionyl group from glutathione (GSH) to 13(S),14(S)-epoxy-docosahexaenoic acid to form maresin conjugate in tissue regeneration 1 (MCTR1), a bioactive lipid mediator that possess potent anti-inflammatory and proresolving actions.</text>
</comment>
<evidence type="ECO:0000256" key="1">
    <source>
        <dbReference type="ARBA" id="ARBA00004477"/>
    </source>
</evidence>
<keyword evidence="4" id="KW-0808">Transferase</keyword>
<keyword evidence="7" id="KW-0256">Endoplasmic reticulum</keyword>
<dbReference type="GO" id="GO:0004464">
    <property type="term" value="F:leukotriene-C4 synthase activity"/>
    <property type="evidence" value="ECO:0007669"/>
    <property type="project" value="UniProtKB-EC"/>
</dbReference>
<feature type="transmembrane region" description="Helical" evidence="22">
    <location>
        <begin position="62"/>
        <end position="88"/>
    </location>
</feature>
<evidence type="ECO:0000256" key="15">
    <source>
        <dbReference type="ARBA" id="ARBA00039056"/>
    </source>
</evidence>
<keyword evidence="3" id="KW-0597">Phosphoprotein</keyword>
<accession>A0A8C3JAU9</accession>
<dbReference type="Pfam" id="PF01124">
    <property type="entry name" value="MAPEG"/>
    <property type="match status" value="1"/>
</dbReference>
<evidence type="ECO:0000256" key="3">
    <source>
        <dbReference type="ARBA" id="ARBA00022553"/>
    </source>
</evidence>
<evidence type="ECO:0000256" key="7">
    <source>
        <dbReference type="ARBA" id="ARBA00022824"/>
    </source>
</evidence>
<dbReference type="AlphaFoldDB" id="A0A8C3JAU9"/>
<name>A0A8C3JAU9_9CHAR</name>
<dbReference type="GO" id="GO:0004602">
    <property type="term" value="F:glutathione peroxidase activity"/>
    <property type="evidence" value="ECO:0007669"/>
    <property type="project" value="TreeGrafter"/>
</dbReference>
<evidence type="ECO:0000256" key="9">
    <source>
        <dbReference type="ARBA" id="ARBA00023136"/>
    </source>
</evidence>
<comment type="pathway">
    <text evidence="14">Lipid metabolism; leukotriene C4 biosynthesis.</text>
</comment>
<evidence type="ECO:0000256" key="16">
    <source>
        <dbReference type="ARBA" id="ARBA00039419"/>
    </source>
</evidence>
<comment type="subcellular location">
    <subcellularLocation>
        <location evidence="1">Endoplasmic reticulum membrane</location>
        <topology evidence="1">Multi-pass membrane protein</topology>
    </subcellularLocation>
    <subcellularLocation>
        <location evidence="13">Nucleus outer membrane</location>
        <topology evidence="13">Multi-pass membrane protein</topology>
    </subcellularLocation>
</comment>
<evidence type="ECO:0000256" key="11">
    <source>
        <dbReference type="ARBA" id="ARBA00023242"/>
    </source>
</evidence>
<dbReference type="InterPro" id="IPR023352">
    <property type="entry name" value="MAPEG-like_dom_sf"/>
</dbReference>
<evidence type="ECO:0000256" key="10">
    <source>
        <dbReference type="ARBA" id="ARBA00023239"/>
    </source>
</evidence>
<evidence type="ECO:0000313" key="23">
    <source>
        <dbReference type="Ensembl" id="ENSCPGP00000003839.1"/>
    </source>
</evidence>
<dbReference type="PRINTS" id="PR00488">
    <property type="entry name" value="5LPOXGNASEAP"/>
</dbReference>
<reference evidence="23" key="2">
    <citation type="submission" date="2025-09" db="UniProtKB">
        <authorList>
            <consortium name="Ensembl"/>
        </authorList>
    </citation>
    <scope>IDENTIFICATION</scope>
</reference>
<keyword evidence="11" id="KW-0539">Nucleus</keyword>
<evidence type="ECO:0000256" key="6">
    <source>
        <dbReference type="ARBA" id="ARBA00022751"/>
    </source>
</evidence>
<comment type="catalytic activity">
    <reaction evidence="12">
        <text>(13S,14S)-epoxy-(4Z,7Z,9E,11E,16Z,19Z)-docosahexaenoate + glutathione = (13R)-S-glutathionyl-(14S)-hydroxy-(4Z,7Z,9E,11E,16Z,19Z)-docosahexaenoate</text>
        <dbReference type="Rhea" id="RHEA:53508"/>
        <dbReference type="ChEBI" id="CHEBI:57925"/>
        <dbReference type="ChEBI" id="CHEBI:131958"/>
        <dbReference type="ChEBI" id="CHEBI:137407"/>
    </reaction>
    <physiologicalReaction direction="left-to-right" evidence="12">
        <dbReference type="Rhea" id="RHEA:53509"/>
    </physiologicalReaction>
</comment>
<evidence type="ECO:0000256" key="13">
    <source>
        <dbReference type="ARBA" id="ARBA00037823"/>
    </source>
</evidence>
<evidence type="ECO:0000256" key="5">
    <source>
        <dbReference type="ARBA" id="ARBA00022692"/>
    </source>
</evidence>
<dbReference type="Gene3D" id="1.20.120.550">
    <property type="entry name" value="Membrane associated eicosanoid/glutathione metabolism-like domain"/>
    <property type="match status" value="1"/>
</dbReference>
<protein>
    <recommendedName>
        <fullName evidence="16">Leukotriene C4 synthase</fullName>
        <ecNumber evidence="15">4.4.1.20</ecNumber>
    </recommendedName>
    <alternativeName>
        <fullName evidence="18">Glutathione S-transferase LTC4</fullName>
    </alternativeName>
    <alternativeName>
        <fullName evidence="17">Leukotriene-C(4) synthase</fullName>
    </alternativeName>
</protein>
<keyword evidence="10" id="KW-0456">Lyase</keyword>
<evidence type="ECO:0000256" key="22">
    <source>
        <dbReference type="SAM" id="Phobius"/>
    </source>
</evidence>
<comment type="subunit">
    <text evidence="20">Homotrimer. Interacts with ALOX5AP and ALOX5.</text>
</comment>
<proteinExistence type="inferred from homology"/>
<dbReference type="GO" id="GO:0005789">
    <property type="term" value="C:endoplasmic reticulum membrane"/>
    <property type="evidence" value="ECO:0007669"/>
    <property type="project" value="UniProtKB-SubCell"/>
</dbReference>
<dbReference type="PANTHER" id="PTHR10250">
    <property type="entry name" value="MICROSOMAL GLUTATHIONE S-TRANSFERASE"/>
    <property type="match status" value="1"/>
</dbReference>
<reference evidence="23" key="1">
    <citation type="submission" date="2025-08" db="UniProtKB">
        <authorList>
            <consortium name="Ensembl"/>
        </authorList>
    </citation>
    <scope>IDENTIFICATION</scope>
</reference>
<evidence type="ECO:0000256" key="18">
    <source>
        <dbReference type="ARBA" id="ARBA00041943"/>
    </source>
</evidence>
<evidence type="ECO:0000256" key="17">
    <source>
        <dbReference type="ARBA" id="ARBA00041224"/>
    </source>
</evidence>
<evidence type="ECO:0000256" key="4">
    <source>
        <dbReference type="ARBA" id="ARBA00022679"/>
    </source>
</evidence>
<keyword evidence="6" id="KW-0434">Leukotriene biosynthesis</keyword>
<keyword evidence="9 22" id="KW-0472">Membrane</keyword>
<comment type="similarity">
    <text evidence="2">Belongs to the MAPEG family.</text>
</comment>
<evidence type="ECO:0000256" key="20">
    <source>
        <dbReference type="ARBA" id="ARBA00046493"/>
    </source>
</evidence>
<dbReference type="InterPro" id="IPR001129">
    <property type="entry name" value="Membr-assoc_MAPEG"/>
</dbReference>
<dbReference type="Ensembl" id="ENSCPGT00000004235.1">
    <property type="protein sequence ID" value="ENSCPGP00000003839.1"/>
    <property type="gene ID" value="ENSCPGG00000002849.1"/>
</dbReference>
<evidence type="ECO:0000256" key="21">
    <source>
        <dbReference type="ARBA" id="ARBA00049298"/>
    </source>
</evidence>
<evidence type="ECO:0000256" key="2">
    <source>
        <dbReference type="ARBA" id="ARBA00010459"/>
    </source>
</evidence>
<comment type="catalytic activity">
    <reaction evidence="21">
        <text>leukotriene C4 = leukotriene A4 + glutathione</text>
        <dbReference type="Rhea" id="RHEA:17617"/>
        <dbReference type="ChEBI" id="CHEBI:57463"/>
        <dbReference type="ChEBI" id="CHEBI:57925"/>
        <dbReference type="ChEBI" id="CHEBI:57973"/>
        <dbReference type="EC" id="4.4.1.20"/>
    </reaction>
    <physiologicalReaction direction="right-to-left" evidence="21">
        <dbReference type="Rhea" id="RHEA:17619"/>
    </physiologicalReaction>
</comment>
<dbReference type="GO" id="GO:0004364">
    <property type="term" value="F:glutathione transferase activity"/>
    <property type="evidence" value="ECO:0007669"/>
    <property type="project" value="TreeGrafter"/>
</dbReference>
<feature type="transmembrane region" description="Helical" evidence="22">
    <location>
        <begin position="7"/>
        <end position="28"/>
    </location>
</feature>
<feature type="transmembrane region" description="Helical" evidence="22">
    <location>
        <begin position="201"/>
        <end position="219"/>
    </location>
</feature>
<dbReference type="PANTHER" id="PTHR10250:SF4">
    <property type="entry name" value="LEUKOTRIENE C4 SYNTHASE"/>
    <property type="match status" value="1"/>
</dbReference>
<dbReference type="SUPFAM" id="SSF161084">
    <property type="entry name" value="MAPEG domain-like"/>
    <property type="match status" value="1"/>
</dbReference>
<evidence type="ECO:0000313" key="24">
    <source>
        <dbReference type="Proteomes" id="UP000694419"/>
    </source>
</evidence>
<dbReference type="InterPro" id="IPR001446">
    <property type="entry name" value="5_LipOase_AP"/>
</dbReference>
<organism evidence="23 24">
    <name type="scientific">Calidris pygmaea</name>
    <name type="common">Spoon-billed sandpiper</name>
    <dbReference type="NCBI Taxonomy" id="425635"/>
    <lineage>
        <taxon>Eukaryota</taxon>
        <taxon>Metazoa</taxon>
        <taxon>Chordata</taxon>
        <taxon>Craniata</taxon>
        <taxon>Vertebrata</taxon>
        <taxon>Euteleostomi</taxon>
        <taxon>Archelosauria</taxon>
        <taxon>Archosauria</taxon>
        <taxon>Dinosauria</taxon>
        <taxon>Saurischia</taxon>
        <taxon>Theropoda</taxon>
        <taxon>Coelurosauria</taxon>
        <taxon>Aves</taxon>
        <taxon>Neognathae</taxon>
        <taxon>Neoaves</taxon>
        <taxon>Charadriiformes</taxon>
        <taxon>Scolopacidae</taxon>
        <taxon>Calidris</taxon>
    </lineage>
</organism>
<evidence type="ECO:0000256" key="12">
    <source>
        <dbReference type="ARBA" id="ARBA00036460"/>
    </source>
</evidence>
<dbReference type="GO" id="GO:0005640">
    <property type="term" value="C:nuclear outer membrane"/>
    <property type="evidence" value="ECO:0007669"/>
    <property type="project" value="UniProtKB-SubCell"/>
</dbReference>
<evidence type="ECO:0000256" key="14">
    <source>
        <dbReference type="ARBA" id="ARBA00037884"/>
    </source>
</evidence>